<sequence length="77" mass="8707">MRELPRKELLGGVANAVSTSSIAIRPVGVFERFSIRRGFCPVYTISPSGKFLVVEQEDRNNKNNVPIRIIEKEESFI</sequence>
<reference evidence="1" key="1">
    <citation type="submission" date="2019-03" db="EMBL/GenBank/DDBJ databases">
        <title>Single cell metagenomics reveals metabolic interactions within the superorganism composed of flagellate Streblomastix strix and complex community of Bacteroidetes bacteria on its surface.</title>
        <authorList>
            <person name="Treitli S.C."/>
            <person name="Kolisko M."/>
            <person name="Husnik F."/>
            <person name="Keeling P."/>
            <person name="Hampl V."/>
        </authorList>
    </citation>
    <scope>NUCLEOTIDE SEQUENCE</scope>
    <source>
        <strain evidence="1">STM</strain>
    </source>
</reference>
<organism evidence="1">
    <name type="scientific">termite gut metagenome</name>
    <dbReference type="NCBI Taxonomy" id="433724"/>
    <lineage>
        <taxon>unclassified sequences</taxon>
        <taxon>metagenomes</taxon>
        <taxon>organismal metagenomes</taxon>
    </lineage>
</organism>
<gene>
    <name evidence="1" type="ORF">EZS27_041671</name>
</gene>
<dbReference type="AlphaFoldDB" id="A0A5J4PBE5"/>
<comment type="caution">
    <text evidence="1">The sequence shown here is derived from an EMBL/GenBank/DDBJ whole genome shotgun (WGS) entry which is preliminary data.</text>
</comment>
<protein>
    <submittedName>
        <fullName evidence="1">Uncharacterized protein</fullName>
    </submittedName>
</protein>
<dbReference type="EMBL" id="SNRY01009736">
    <property type="protein sequence ID" value="KAA6306666.1"/>
    <property type="molecule type" value="Genomic_DNA"/>
</dbReference>
<accession>A0A5J4PBE5</accession>
<proteinExistence type="predicted"/>
<evidence type="ECO:0000313" key="1">
    <source>
        <dbReference type="EMBL" id="KAA6306666.1"/>
    </source>
</evidence>
<name>A0A5J4PBE5_9ZZZZ</name>